<evidence type="ECO:0000313" key="3">
    <source>
        <dbReference type="EnsemblMetazoa" id="CJA06444.1"/>
    </source>
</evidence>
<evidence type="ECO:0000256" key="1">
    <source>
        <dbReference type="SAM" id="MobiDB-lite"/>
    </source>
</evidence>
<keyword evidence="2" id="KW-1133">Transmembrane helix</keyword>
<feature type="compositionally biased region" description="Low complexity" evidence="1">
    <location>
        <begin position="143"/>
        <end position="159"/>
    </location>
</feature>
<protein>
    <submittedName>
        <fullName evidence="3">Uncharacterized protein</fullName>
    </submittedName>
</protein>
<feature type="region of interest" description="Disordered" evidence="1">
    <location>
        <begin position="143"/>
        <end position="183"/>
    </location>
</feature>
<sequence>MSDTFDWIQERIHNKSHFSARYVGQLADVSGMDPNTVSIILSGFFFLILTFTDQAHFFANCLLIGVPLLLIFVYPEEKPNDESFYVYFPIFGGVTIFDRGFENIPCYYVFKVTLFLLFFAPPYVLNQQIVGLFKQQLVETSQRSRSKSSPKSVPSSTKTALSIQKTMSPTPENSTKTGRTPSLRTAVLNSAMSDVKVTIIEEYYREEELLSPNGTVIDRTVTGPFRKESYRMESKSAVKSPI</sequence>
<dbReference type="AlphaFoldDB" id="A0A8R1DLZ6"/>
<keyword evidence="2" id="KW-0472">Membrane</keyword>
<keyword evidence="2" id="KW-0812">Transmembrane</keyword>
<organism evidence="3 4">
    <name type="scientific">Caenorhabditis japonica</name>
    <dbReference type="NCBI Taxonomy" id="281687"/>
    <lineage>
        <taxon>Eukaryota</taxon>
        <taxon>Metazoa</taxon>
        <taxon>Ecdysozoa</taxon>
        <taxon>Nematoda</taxon>
        <taxon>Chromadorea</taxon>
        <taxon>Rhabditida</taxon>
        <taxon>Rhabditina</taxon>
        <taxon>Rhabditomorpha</taxon>
        <taxon>Rhabditoidea</taxon>
        <taxon>Rhabditidae</taxon>
        <taxon>Peloderinae</taxon>
        <taxon>Caenorhabditis</taxon>
    </lineage>
</organism>
<reference evidence="4" key="1">
    <citation type="submission" date="2010-08" db="EMBL/GenBank/DDBJ databases">
        <authorList>
            <consortium name="Caenorhabditis japonica Sequencing Consortium"/>
            <person name="Wilson R.K."/>
        </authorList>
    </citation>
    <scope>NUCLEOTIDE SEQUENCE [LARGE SCALE GENOMIC DNA]</scope>
    <source>
        <strain evidence="4">DF5081</strain>
    </source>
</reference>
<feature type="transmembrane region" description="Helical" evidence="2">
    <location>
        <begin position="57"/>
        <end position="75"/>
    </location>
</feature>
<name>A0A8R1DLZ6_CAEJA</name>
<dbReference type="OMA" id="HFTARYL"/>
<feature type="transmembrane region" description="Helical" evidence="2">
    <location>
        <begin position="35"/>
        <end position="51"/>
    </location>
</feature>
<reference evidence="3" key="2">
    <citation type="submission" date="2022-06" db="UniProtKB">
        <authorList>
            <consortium name="EnsemblMetazoa"/>
        </authorList>
    </citation>
    <scope>IDENTIFICATION</scope>
    <source>
        <strain evidence="3">DF5081</strain>
    </source>
</reference>
<evidence type="ECO:0000256" key="2">
    <source>
        <dbReference type="SAM" id="Phobius"/>
    </source>
</evidence>
<proteinExistence type="predicted"/>
<feature type="transmembrane region" description="Helical" evidence="2">
    <location>
        <begin position="84"/>
        <end position="101"/>
    </location>
</feature>
<feature type="transmembrane region" description="Helical" evidence="2">
    <location>
        <begin position="107"/>
        <end position="125"/>
    </location>
</feature>
<evidence type="ECO:0000313" key="4">
    <source>
        <dbReference type="Proteomes" id="UP000005237"/>
    </source>
</evidence>
<accession>A0A8R1DLZ6</accession>
<dbReference type="EnsemblMetazoa" id="CJA06444.1">
    <property type="protein sequence ID" value="CJA06444.1"/>
    <property type="gene ID" value="WBGene00125648"/>
</dbReference>
<keyword evidence="4" id="KW-1185">Reference proteome</keyword>
<feature type="compositionally biased region" description="Polar residues" evidence="1">
    <location>
        <begin position="160"/>
        <end position="183"/>
    </location>
</feature>
<dbReference type="Proteomes" id="UP000005237">
    <property type="component" value="Unassembled WGS sequence"/>
</dbReference>